<dbReference type="PANTHER" id="PTHR43514">
    <property type="entry name" value="ABC TRANSPORTER I FAMILY MEMBER 10"/>
    <property type="match status" value="1"/>
</dbReference>
<dbReference type="GO" id="GO:0005524">
    <property type="term" value="F:ATP binding"/>
    <property type="evidence" value="ECO:0007669"/>
    <property type="project" value="UniProtKB-KW"/>
</dbReference>
<sequence>MSDLYLKIDLQHPEFHLEIDRRIPLSGLTAIFGPSGAGKSTLLRIIAGFERGAGHVAFGDETWEDGRRFVPPHRRQIATVFQEPRLFGHLDVEANLAYAARRNGQTVAQPALIDRFDLGPLLRRRTEALSGGEAQRVALARALLTRPRLILMDEPLAALDHARRGEILPHIESLRDEARIPILYVSHSLSEVARLATQVLALDRGRVTGLGPAAEILAEAAVRPGFVGTEPGSLIAARVTGMTEDGLCELGFSGGTILTPEAMGSTGAPVRLFIRARDVMLARTRPEGLSALNILPARVEAVTPLDAAAAEVALDCGGTALRARITRRSVAALDIAPGTECHAILKTVALARD</sequence>
<evidence type="ECO:0000259" key="11">
    <source>
        <dbReference type="PROSITE" id="PS51866"/>
    </source>
</evidence>
<keyword evidence="4" id="KW-0997">Cell inner membrane</keyword>
<dbReference type="InterPro" id="IPR004606">
    <property type="entry name" value="Mop_domain"/>
</dbReference>
<keyword evidence="7" id="KW-1278">Translocase</keyword>
<keyword evidence="2" id="KW-1003">Cell membrane</keyword>
<dbReference type="Proteomes" id="UP001209535">
    <property type="component" value="Unassembled WGS sequence"/>
</dbReference>
<dbReference type="NCBIfam" id="TIGR02142">
    <property type="entry name" value="modC_ABC"/>
    <property type="match status" value="1"/>
</dbReference>
<keyword evidence="8" id="KW-0472">Membrane</keyword>
<reference evidence="12 13" key="1">
    <citation type="submission" date="2022-10" db="EMBL/GenBank/DDBJ databases">
        <title>Defluviimonas sp. nov., isolated from ocean surface sediments.</title>
        <authorList>
            <person name="He W."/>
            <person name="Wang L."/>
            <person name="Zhang D.-F."/>
        </authorList>
    </citation>
    <scope>NUCLEOTIDE SEQUENCE [LARGE SCALE GENOMIC DNA]</scope>
    <source>
        <strain evidence="12 13">WL0024</strain>
    </source>
</reference>
<dbReference type="InterPro" id="IPR011868">
    <property type="entry name" value="ModC_ABC_ATP-bd"/>
</dbReference>
<dbReference type="InterPro" id="IPR027417">
    <property type="entry name" value="P-loop_NTPase"/>
</dbReference>
<evidence type="ECO:0000256" key="3">
    <source>
        <dbReference type="ARBA" id="ARBA00022505"/>
    </source>
</evidence>
<dbReference type="SUPFAM" id="SSF52540">
    <property type="entry name" value="P-loop containing nucleoside triphosphate hydrolases"/>
    <property type="match status" value="1"/>
</dbReference>
<feature type="domain" description="Mop" evidence="11">
    <location>
        <begin position="288"/>
        <end position="353"/>
    </location>
</feature>
<evidence type="ECO:0000256" key="8">
    <source>
        <dbReference type="ARBA" id="ARBA00023136"/>
    </source>
</evidence>
<dbReference type="EMBL" id="JAOVQO010000002">
    <property type="protein sequence ID" value="MCU9847000.1"/>
    <property type="molecule type" value="Genomic_DNA"/>
</dbReference>
<evidence type="ECO:0000256" key="7">
    <source>
        <dbReference type="ARBA" id="ARBA00022967"/>
    </source>
</evidence>
<dbReference type="InterPro" id="IPR003593">
    <property type="entry name" value="AAA+_ATPase"/>
</dbReference>
<evidence type="ECO:0000313" key="12">
    <source>
        <dbReference type="EMBL" id="MCU9847000.1"/>
    </source>
</evidence>
<dbReference type="InterPro" id="IPR008995">
    <property type="entry name" value="Mo/tungstate-bd_C_term_dom"/>
</dbReference>
<dbReference type="PROSITE" id="PS50893">
    <property type="entry name" value="ABC_TRANSPORTER_2"/>
    <property type="match status" value="1"/>
</dbReference>
<keyword evidence="13" id="KW-1185">Reference proteome</keyword>
<evidence type="ECO:0000256" key="6">
    <source>
        <dbReference type="ARBA" id="ARBA00022840"/>
    </source>
</evidence>
<evidence type="ECO:0000259" key="10">
    <source>
        <dbReference type="PROSITE" id="PS50893"/>
    </source>
</evidence>
<evidence type="ECO:0000313" key="13">
    <source>
        <dbReference type="Proteomes" id="UP001209535"/>
    </source>
</evidence>
<feature type="domain" description="ABC transporter" evidence="10">
    <location>
        <begin position="1"/>
        <end position="229"/>
    </location>
</feature>
<dbReference type="InterPro" id="IPR005116">
    <property type="entry name" value="Transp-assoc_OB_typ1"/>
</dbReference>
<dbReference type="PROSITE" id="PS00211">
    <property type="entry name" value="ABC_TRANSPORTER_1"/>
    <property type="match status" value="1"/>
</dbReference>
<organism evidence="12 13">
    <name type="scientific">Albidovulum salinarum</name>
    <dbReference type="NCBI Taxonomy" id="2984153"/>
    <lineage>
        <taxon>Bacteria</taxon>
        <taxon>Pseudomonadati</taxon>
        <taxon>Pseudomonadota</taxon>
        <taxon>Alphaproteobacteria</taxon>
        <taxon>Rhodobacterales</taxon>
        <taxon>Paracoccaceae</taxon>
        <taxon>Albidovulum</taxon>
    </lineage>
</organism>
<dbReference type="PROSITE" id="PS51866">
    <property type="entry name" value="MOP"/>
    <property type="match status" value="1"/>
</dbReference>
<dbReference type="InterPro" id="IPR003439">
    <property type="entry name" value="ABC_transporter-like_ATP-bd"/>
</dbReference>
<keyword evidence="6 12" id="KW-0067">ATP-binding</keyword>
<dbReference type="SUPFAM" id="SSF50331">
    <property type="entry name" value="MOP-like"/>
    <property type="match status" value="1"/>
</dbReference>
<keyword evidence="3 9" id="KW-0500">Molybdenum</keyword>
<evidence type="ECO:0000256" key="1">
    <source>
        <dbReference type="ARBA" id="ARBA00022448"/>
    </source>
</evidence>
<comment type="caution">
    <text evidence="12">The sequence shown here is derived from an EMBL/GenBank/DDBJ whole genome shotgun (WGS) entry which is preliminary data.</text>
</comment>
<dbReference type="Gene3D" id="2.40.50.100">
    <property type="match status" value="1"/>
</dbReference>
<gene>
    <name evidence="12" type="primary">modC</name>
    <name evidence="12" type="ORF">OEZ60_03195</name>
</gene>
<dbReference type="InterPro" id="IPR017871">
    <property type="entry name" value="ABC_transporter-like_CS"/>
</dbReference>
<dbReference type="Gene3D" id="3.40.50.300">
    <property type="entry name" value="P-loop containing nucleotide triphosphate hydrolases"/>
    <property type="match status" value="1"/>
</dbReference>
<evidence type="ECO:0000256" key="9">
    <source>
        <dbReference type="PROSITE-ProRule" id="PRU01213"/>
    </source>
</evidence>
<proteinExistence type="predicted"/>
<keyword evidence="5" id="KW-0547">Nucleotide-binding</keyword>
<accession>A0ABT2X596</accession>
<evidence type="ECO:0000256" key="5">
    <source>
        <dbReference type="ARBA" id="ARBA00022741"/>
    </source>
</evidence>
<dbReference type="InterPro" id="IPR050334">
    <property type="entry name" value="Molybdenum_import_ModC"/>
</dbReference>
<keyword evidence="1" id="KW-0813">Transport</keyword>
<dbReference type="Pfam" id="PF00005">
    <property type="entry name" value="ABC_tran"/>
    <property type="match status" value="1"/>
</dbReference>
<dbReference type="Pfam" id="PF03459">
    <property type="entry name" value="TOBE"/>
    <property type="match status" value="1"/>
</dbReference>
<evidence type="ECO:0000256" key="4">
    <source>
        <dbReference type="ARBA" id="ARBA00022519"/>
    </source>
</evidence>
<evidence type="ECO:0000256" key="2">
    <source>
        <dbReference type="ARBA" id="ARBA00022475"/>
    </source>
</evidence>
<dbReference type="PANTHER" id="PTHR43514:SF4">
    <property type="entry name" value="ABC TRANSPORTER I FAMILY MEMBER 10"/>
    <property type="match status" value="1"/>
</dbReference>
<dbReference type="SMART" id="SM00382">
    <property type="entry name" value="AAA"/>
    <property type="match status" value="1"/>
</dbReference>
<protein>
    <submittedName>
        <fullName evidence="12">Molybdenum ABC transporter ATP-binding protein</fullName>
    </submittedName>
</protein>
<dbReference type="RefSeq" id="WP_263333147.1">
    <property type="nucleotide sequence ID" value="NZ_JAOVQO010000002.1"/>
</dbReference>
<name>A0ABT2X596_9RHOB</name>